<feature type="domain" description="NB-ARC" evidence="1">
    <location>
        <begin position="375"/>
        <end position="537"/>
    </location>
</feature>
<dbReference type="OMA" id="TEWFESD"/>
<accession>A0A1R3RK77</accession>
<gene>
    <name evidence="3" type="ORF">ASPCADRAFT_507774</name>
</gene>
<reference evidence="4" key="1">
    <citation type="journal article" date="2017" name="Genome Biol.">
        <title>Comparative genomics reveals high biological diversity and specific adaptations in the industrially and medically important fungal genus Aspergillus.</title>
        <authorList>
            <person name="de Vries R.P."/>
            <person name="Riley R."/>
            <person name="Wiebenga A."/>
            <person name="Aguilar-Osorio G."/>
            <person name="Amillis S."/>
            <person name="Uchima C.A."/>
            <person name="Anderluh G."/>
            <person name="Asadollahi M."/>
            <person name="Askin M."/>
            <person name="Barry K."/>
            <person name="Battaglia E."/>
            <person name="Bayram O."/>
            <person name="Benocci T."/>
            <person name="Braus-Stromeyer S.A."/>
            <person name="Caldana C."/>
            <person name="Canovas D."/>
            <person name="Cerqueira G.C."/>
            <person name="Chen F."/>
            <person name="Chen W."/>
            <person name="Choi C."/>
            <person name="Clum A."/>
            <person name="Dos Santos R.A."/>
            <person name="Damasio A.R."/>
            <person name="Diallinas G."/>
            <person name="Emri T."/>
            <person name="Fekete E."/>
            <person name="Flipphi M."/>
            <person name="Freyberg S."/>
            <person name="Gallo A."/>
            <person name="Gournas C."/>
            <person name="Habgood R."/>
            <person name="Hainaut M."/>
            <person name="Harispe M.L."/>
            <person name="Henrissat B."/>
            <person name="Hilden K.S."/>
            <person name="Hope R."/>
            <person name="Hossain A."/>
            <person name="Karabika E."/>
            <person name="Karaffa L."/>
            <person name="Karanyi Z."/>
            <person name="Krasevec N."/>
            <person name="Kuo A."/>
            <person name="Kusch H."/>
            <person name="LaButti K."/>
            <person name="Lagendijk E.L."/>
            <person name="Lapidus A."/>
            <person name="Levasseur A."/>
            <person name="Lindquist E."/>
            <person name="Lipzen A."/>
            <person name="Logrieco A.F."/>
            <person name="MacCabe A."/>
            <person name="Maekelae M.R."/>
            <person name="Malavazi I."/>
            <person name="Melin P."/>
            <person name="Meyer V."/>
            <person name="Mielnichuk N."/>
            <person name="Miskei M."/>
            <person name="Molnar A.P."/>
            <person name="Mule G."/>
            <person name="Ngan C.Y."/>
            <person name="Orejas M."/>
            <person name="Orosz E."/>
            <person name="Ouedraogo J.P."/>
            <person name="Overkamp K.M."/>
            <person name="Park H.-S."/>
            <person name="Perrone G."/>
            <person name="Piumi F."/>
            <person name="Punt P.J."/>
            <person name="Ram A.F."/>
            <person name="Ramon A."/>
            <person name="Rauscher S."/>
            <person name="Record E."/>
            <person name="Riano-Pachon D.M."/>
            <person name="Robert V."/>
            <person name="Roehrig J."/>
            <person name="Ruller R."/>
            <person name="Salamov A."/>
            <person name="Salih N.S."/>
            <person name="Samson R.A."/>
            <person name="Sandor E."/>
            <person name="Sanguinetti M."/>
            <person name="Schuetze T."/>
            <person name="Sepcic K."/>
            <person name="Shelest E."/>
            <person name="Sherlock G."/>
            <person name="Sophianopoulou V."/>
            <person name="Squina F.M."/>
            <person name="Sun H."/>
            <person name="Susca A."/>
            <person name="Todd R.B."/>
            <person name="Tsang A."/>
            <person name="Unkles S.E."/>
            <person name="van de Wiele N."/>
            <person name="van Rossen-Uffink D."/>
            <person name="Oliveira J.V."/>
            <person name="Vesth T.C."/>
            <person name="Visser J."/>
            <person name="Yu J.-H."/>
            <person name="Zhou M."/>
            <person name="Andersen M.R."/>
            <person name="Archer D.B."/>
            <person name="Baker S.E."/>
            <person name="Benoit I."/>
            <person name="Brakhage A.A."/>
            <person name="Braus G.H."/>
            <person name="Fischer R."/>
            <person name="Frisvad J.C."/>
            <person name="Goldman G.H."/>
            <person name="Houbraken J."/>
            <person name="Oakley B."/>
            <person name="Pocsi I."/>
            <person name="Scazzocchio C."/>
            <person name="Seiboth B."/>
            <person name="vanKuyk P.A."/>
            <person name="Wortman J."/>
            <person name="Dyer P.S."/>
            <person name="Grigoriev I.V."/>
        </authorList>
    </citation>
    <scope>NUCLEOTIDE SEQUENCE [LARGE SCALE GENOMIC DNA]</scope>
    <source>
        <strain evidence="4">ITEM 5010</strain>
    </source>
</reference>
<dbReference type="STRING" id="602072.A0A1R3RK77"/>
<dbReference type="PANTHER" id="PTHR46082:SF6">
    <property type="entry name" value="AAA+ ATPASE DOMAIN-CONTAINING PROTEIN-RELATED"/>
    <property type="match status" value="1"/>
</dbReference>
<dbReference type="Proteomes" id="UP000188318">
    <property type="component" value="Unassembled WGS sequence"/>
</dbReference>
<dbReference type="InterPro" id="IPR011990">
    <property type="entry name" value="TPR-like_helical_dom_sf"/>
</dbReference>
<name>A0A1R3RK77_ASPC5</name>
<dbReference type="GO" id="GO:0009116">
    <property type="term" value="P:nucleoside metabolic process"/>
    <property type="evidence" value="ECO:0007669"/>
    <property type="project" value="InterPro"/>
</dbReference>
<dbReference type="InterPro" id="IPR002182">
    <property type="entry name" value="NB-ARC"/>
</dbReference>
<dbReference type="EMBL" id="KV907501">
    <property type="protein sequence ID" value="OOF94894.1"/>
    <property type="molecule type" value="Genomic_DNA"/>
</dbReference>
<evidence type="ECO:0000259" key="2">
    <source>
        <dbReference type="Pfam" id="PF01048"/>
    </source>
</evidence>
<dbReference type="SUPFAM" id="SSF52540">
    <property type="entry name" value="P-loop containing nucleoside triphosphate hydrolases"/>
    <property type="match status" value="1"/>
</dbReference>
<dbReference type="SUPFAM" id="SSF53167">
    <property type="entry name" value="Purine and uridine phosphorylases"/>
    <property type="match status" value="1"/>
</dbReference>
<sequence>MAVVAHPPRDRHDIHVAIICALPREADAVIALLDHRWENVEEVYSKVPGDSNVYTIGVLAAHHVVVAQMAHMGKDSAAGVAISLRATFPGIQLALVVGVCGGVPSDPHRQTEIFLGDVIISQSVQPIEFQSTQTEEEAATGDIPLSALQAVLRKLETDAHRRRLQEKTQTWLQTLQGLPHGKYHYPGLGSDCLFQPSYLHRHRDPSICSKCATDSVCADAIEAFCSDLGCDKDSHVHRKRTVTSEGSDPIIAGFPPAIHLGRIGSRSTVMKSGSHRDELAYRERFIGLEMGGVDVDNIFFSLVIKGVGDYADSHKSKPWQDYAAATAAACAKAFLQDWALEAVETIVDVAGNSLRKDTVMFMVDIHRDDQLHGRDEVMNALADKLKIQDRVALVAHGGIGKTWVALEYAHQFRGSSVSVFWINASTKAQFLQAYERIAYKVSIVGYKASDRDSAYMVTEWFESDGSGQWLIVLDNADDHEVWYGSDCLSNLLPRSKNGSILLTTRDKRVGLDFTGSSSGLLSLDRLNTAHAQDLLISKLESKPSLEVARDLIEELAGVPLAIVQAAAFMKHNGIDAGEYLQLYRESPRSQLDLLDQDPEDDVQERGSNKNPIAATLFISFEYISRNFPAAGDMLKRMSLLEAQAIPVFLVIASDELSPELVKALETLQAFSLISPSASEGGILAREQGTFDMHRLVRLAMRSWLAQNHELQQWTASTLKAVSQNFPSFDDLSWRVADSCIACIPHAVALLQSDKIRSMGEEIPPAFVSQRGLNDHASDGILCGECAAALMLKLARTCSAFQNHQGAVDWAMQAFNVRQWVFGTEQECTVQTMMEAVIALYSIKDATRAKELGVLAIKQLDKIKLSPALEADKHDILGFIRFQEGLTTGLHGHFLKALQIRLRIFPPDHPTVLRTKSILSTAYIKERLYPEAEALLKETLPVYNEVYGPMSFPVLQDKSTLSWLYQLSGRVNDALLLNSELSAIHRHREGDERHDTIMTMLNSGSLLQDMGRPAAAVDVFQKAMGLIADLQTTATPIELDAITGLSQALSTLGHYADAEPLLVRLVKSCIRLAGDQQITVTAMRELAGLYESWDMCLTAQPLREKVAQIEQRHFGRGSVAACLSQCELGLNLIRQGRHAEARPYRYSVLQYPLAADDARDRENVNRMNCIAEGLADCGFDRGEYLLEAEHVARDAVRLIRPRIRKLPYGAQSSLQSLGFVYRHLGKAAESEEQYQEAVNALGGRNQTEWLMPAVMVQCSSVLLQQGKYFAAMSMAAEAVEKLEMHPEPRDVTLARGRANLATAYMEVGNSRLAGPLLVAVLSEEYEKAWDPDQSTVSSLLHTFGVIQDVATILSGMGRWERSQSIYETIHAILVQLLGTAHMRTLQTALLLRDTLNFQGSFMDALVLSLECKDHYWQRFRQDTAPEQMMVAQLDSGIAGSYQGLGDFTTAEALSRQALKTITDITGADSPECLHASAILAATLVSQGGPKLMKGSAIQRRAVETWSSVAGANSLQTVRAMEAVAKTCEIQGDREQYQVWTERVSSVKQTFEPILEEDEKRIDELVRRLFDKWAETGERVIDSMDRRRRKVWTMSLP</sequence>
<protein>
    <recommendedName>
        <fullName evidence="5">Nucleoside phosphorylase domain-containing protein</fullName>
    </recommendedName>
</protein>
<proteinExistence type="predicted"/>
<keyword evidence="4" id="KW-1185">Reference proteome</keyword>
<organism evidence="3 4">
    <name type="scientific">Aspergillus carbonarius (strain ITEM 5010)</name>
    <dbReference type="NCBI Taxonomy" id="602072"/>
    <lineage>
        <taxon>Eukaryota</taxon>
        <taxon>Fungi</taxon>
        <taxon>Dikarya</taxon>
        <taxon>Ascomycota</taxon>
        <taxon>Pezizomycotina</taxon>
        <taxon>Eurotiomycetes</taxon>
        <taxon>Eurotiomycetidae</taxon>
        <taxon>Eurotiales</taxon>
        <taxon>Aspergillaceae</taxon>
        <taxon>Aspergillus</taxon>
        <taxon>Aspergillus subgen. Circumdati</taxon>
    </lineage>
</organism>
<dbReference type="Gene3D" id="1.25.40.10">
    <property type="entry name" value="Tetratricopeptide repeat domain"/>
    <property type="match status" value="4"/>
</dbReference>
<dbReference type="OrthoDB" id="1658288at2759"/>
<feature type="domain" description="Nucleoside phosphorylase" evidence="2">
    <location>
        <begin position="16"/>
        <end position="146"/>
    </location>
</feature>
<evidence type="ECO:0000313" key="4">
    <source>
        <dbReference type="Proteomes" id="UP000188318"/>
    </source>
</evidence>
<evidence type="ECO:0000313" key="3">
    <source>
        <dbReference type="EMBL" id="OOF94894.1"/>
    </source>
</evidence>
<dbReference type="GO" id="GO:0043531">
    <property type="term" value="F:ADP binding"/>
    <property type="evidence" value="ECO:0007669"/>
    <property type="project" value="InterPro"/>
</dbReference>
<dbReference type="VEuPathDB" id="FungiDB:ASPCADRAFT_507774"/>
<dbReference type="Pfam" id="PF00931">
    <property type="entry name" value="NB-ARC"/>
    <property type="match status" value="1"/>
</dbReference>
<dbReference type="InterPro" id="IPR000845">
    <property type="entry name" value="Nucleoside_phosphorylase_d"/>
</dbReference>
<dbReference type="InterPro" id="IPR035994">
    <property type="entry name" value="Nucleoside_phosphorylase_sf"/>
</dbReference>
<dbReference type="Gene3D" id="3.40.50.1580">
    <property type="entry name" value="Nucleoside phosphorylase domain"/>
    <property type="match status" value="1"/>
</dbReference>
<dbReference type="PANTHER" id="PTHR46082">
    <property type="entry name" value="ATP/GTP-BINDING PROTEIN-RELATED"/>
    <property type="match status" value="1"/>
</dbReference>
<dbReference type="SUPFAM" id="SSF48452">
    <property type="entry name" value="TPR-like"/>
    <property type="match status" value="2"/>
</dbReference>
<dbReference type="InterPro" id="IPR053137">
    <property type="entry name" value="NLR-like"/>
</dbReference>
<evidence type="ECO:0000259" key="1">
    <source>
        <dbReference type="Pfam" id="PF00931"/>
    </source>
</evidence>
<dbReference type="InterPro" id="IPR027417">
    <property type="entry name" value="P-loop_NTPase"/>
</dbReference>
<dbReference type="GO" id="GO:0003824">
    <property type="term" value="F:catalytic activity"/>
    <property type="evidence" value="ECO:0007669"/>
    <property type="project" value="InterPro"/>
</dbReference>
<dbReference type="Gene3D" id="3.40.50.300">
    <property type="entry name" value="P-loop containing nucleotide triphosphate hydrolases"/>
    <property type="match status" value="1"/>
</dbReference>
<dbReference type="Pfam" id="PF01048">
    <property type="entry name" value="PNP_UDP_1"/>
    <property type="match status" value="1"/>
</dbReference>
<evidence type="ECO:0008006" key="5">
    <source>
        <dbReference type="Google" id="ProtNLM"/>
    </source>
</evidence>